<accession>A0ABS3C0Z5</accession>
<comment type="caution">
    <text evidence="7">The sequence shown here is derived from an EMBL/GenBank/DDBJ whole genome shotgun (WGS) entry which is preliminary data.</text>
</comment>
<evidence type="ECO:0000256" key="4">
    <source>
        <dbReference type="ARBA" id="ARBA00022801"/>
    </source>
</evidence>
<evidence type="ECO:0000313" key="7">
    <source>
        <dbReference type="EMBL" id="MBN7809845.1"/>
    </source>
</evidence>
<dbReference type="Pfam" id="PF09520">
    <property type="entry name" value="RE_TdeIII"/>
    <property type="match status" value="1"/>
</dbReference>
<dbReference type="GO" id="GO:0004519">
    <property type="term" value="F:endonuclease activity"/>
    <property type="evidence" value="ECO:0007669"/>
    <property type="project" value="UniProtKB-KW"/>
</dbReference>
<reference evidence="7 8" key="1">
    <citation type="submission" date="2021-03" db="EMBL/GenBank/DDBJ databases">
        <title>novel species isolated from a fishpond in China.</title>
        <authorList>
            <person name="Lu H."/>
            <person name="Cai Z."/>
        </authorList>
    </citation>
    <scope>NUCLEOTIDE SEQUENCE [LARGE SCALE GENOMIC DNA]</scope>
    <source>
        <strain evidence="7 8">H41</strain>
    </source>
</reference>
<keyword evidence="3 7" id="KW-0255">Endonuclease</keyword>
<dbReference type="InterPro" id="IPR019045">
    <property type="entry name" value="Restrct_endonuc_II_HinfI"/>
</dbReference>
<dbReference type="Proteomes" id="UP000664317">
    <property type="component" value="Unassembled WGS sequence"/>
</dbReference>
<evidence type="ECO:0000256" key="6">
    <source>
        <dbReference type="ARBA" id="ARBA00093790"/>
    </source>
</evidence>
<dbReference type="EC" id="3.1.21.4" evidence="6"/>
<keyword evidence="8" id="KW-1185">Reference proteome</keyword>
<gene>
    <name evidence="7" type="ORF">J0A68_02695</name>
</gene>
<name>A0ABS3C0Z5_9BACT</name>
<evidence type="ECO:0000313" key="8">
    <source>
        <dbReference type="Proteomes" id="UP000664317"/>
    </source>
</evidence>
<keyword evidence="1" id="KW-0540">Nuclease</keyword>
<protein>
    <recommendedName>
        <fullName evidence="6">type II site-specific deoxyribonuclease</fullName>
        <ecNumber evidence="6">3.1.21.4</ecNumber>
    </recommendedName>
</protein>
<dbReference type="EMBL" id="JAFKCT010000001">
    <property type="protein sequence ID" value="MBN7809845.1"/>
    <property type="molecule type" value="Genomic_DNA"/>
</dbReference>
<evidence type="ECO:0000256" key="5">
    <source>
        <dbReference type="ARBA" id="ARBA00093760"/>
    </source>
</evidence>
<proteinExistence type="predicted"/>
<evidence type="ECO:0000256" key="2">
    <source>
        <dbReference type="ARBA" id="ARBA00022747"/>
    </source>
</evidence>
<keyword evidence="4" id="KW-0378">Hydrolase</keyword>
<evidence type="ECO:0000256" key="3">
    <source>
        <dbReference type="ARBA" id="ARBA00022759"/>
    </source>
</evidence>
<comment type="catalytic activity">
    <reaction evidence="5">
        <text>Endonucleolytic cleavage of DNA to give specific double-stranded fragments with terminal 5'-phosphates.</text>
        <dbReference type="EC" id="3.1.21.4"/>
    </reaction>
</comment>
<organism evidence="7 8">
    <name type="scientific">Algoriphagus oliviformis</name>
    <dbReference type="NCBI Taxonomy" id="2811231"/>
    <lineage>
        <taxon>Bacteria</taxon>
        <taxon>Pseudomonadati</taxon>
        <taxon>Bacteroidota</taxon>
        <taxon>Cytophagia</taxon>
        <taxon>Cytophagales</taxon>
        <taxon>Cyclobacteriaceae</taxon>
        <taxon>Algoriphagus</taxon>
    </lineage>
</organism>
<keyword evidence="2" id="KW-0680">Restriction system</keyword>
<evidence type="ECO:0000256" key="1">
    <source>
        <dbReference type="ARBA" id="ARBA00022722"/>
    </source>
</evidence>
<sequence>MKTETIALIEAILEKCVRGALIRTRSNKTSRPFHEALLTKEMVNASSFERSFSTSFGQGPVEEISRIVAIDAGFTVTRQRQTLVNVFKGAIDEIERISSGLRSGELKPNWEREIANILAFQKGDTVVRRVLSDLHLEKDGKEIFISIKTVKPNLDQTEKAKKDLLLLKAHDPNFETYFGLYYNPGGPRKADYNWSLPSKIFDMRHDPVVLIGDEYWDKLGGPDTYTKLLEIFARVGEKTRNEILSL</sequence>